<dbReference type="EMBL" id="JAWDGP010002895">
    <property type="protein sequence ID" value="KAK3778872.1"/>
    <property type="molecule type" value="Genomic_DNA"/>
</dbReference>
<protein>
    <submittedName>
        <fullName evidence="1">Uncharacterized protein</fullName>
    </submittedName>
</protein>
<reference evidence="1" key="1">
    <citation type="journal article" date="2023" name="G3 (Bethesda)">
        <title>A reference genome for the long-term kleptoplast-retaining sea slug Elysia crispata morphotype clarki.</title>
        <authorList>
            <person name="Eastman K.E."/>
            <person name="Pendleton A.L."/>
            <person name="Shaikh M.A."/>
            <person name="Suttiyut T."/>
            <person name="Ogas R."/>
            <person name="Tomko P."/>
            <person name="Gavelis G."/>
            <person name="Widhalm J.R."/>
            <person name="Wisecaver J.H."/>
        </authorList>
    </citation>
    <scope>NUCLEOTIDE SEQUENCE</scope>
    <source>
        <strain evidence="1">ECLA1</strain>
    </source>
</reference>
<evidence type="ECO:0000313" key="2">
    <source>
        <dbReference type="Proteomes" id="UP001283361"/>
    </source>
</evidence>
<name>A0AAE1A231_9GAST</name>
<comment type="caution">
    <text evidence="1">The sequence shown here is derived from an EMBL/GenBank/DDBJ whole genome shotgun (WGS) entry which is preliminary data.</text>
</comment>
<proteinExistence type="predicted"/>
<dbReference type="Proteomes" id="UP001283361">
    <property type="component" value="Unassembled WGS sequence"/>
</dbReference>
<dbReference type="AlphaFoldDB" id="A0AAE1A231"/>
<evidence type="ECO:0000313" key="1">
    <source>
        <dbReference type="EMBL" id="KAK3778872.1"/>
    </source>
</evidence>
<keyword evidence="2" id="KW-1185">Reference proteome</keyword>
<organism evidence="1 2">
    <name type="scientific">Elysia crispata</name>
    <name type="common">lettuce slug</name>
    <dbReference type="NCBI Taxonomy" id="231223"/>
    <lineage>
        <taxon>Eukaryota</taxon>
        <taxon>Metazoa</taxon>
        <taxon>Spiralia</taxon>
        <taxon>Lophotrochozoa</taxon>
        <taxon>Mollusca</taxon>
        <taxon>Gastropoda</taxon>
        <taxon>Heterobranchia</taxon>
        <taxon>Euthyneura</taxon>
        <taxon>Panpulmonata</taxon>
        <taxon>Sacoglossa</taxon>
        <taxon>Placobranchoidea</taxon>
        <taxon>Plakobranchidae</taxon>
        <taxon>Elysia</taxon>
    </lineage>
</organism>
<gene>
    <name evidence="1" type="ORF">RRG08_013136</name>
</gene>
<sequence>MSHLLAIFTIRRNLRGNPGASERESPLRKRRPNFHAAMTPERYFFDFQRFQESGSRRIREIQQHAKLLMEDANSIEKNDTAIALSVPKA</sequence>
<accession>A0AAE1A231</accession>